<reference evidence="8" key="1">
    <citation type="submission" date="2018-05" db="EMBL/GenBank/DDBJ databases">
        <authorList>
            <person name="Lanie J.A."/>
            <person name="Ng W.-L."/>
            <person name="Kazmierczak K.M."/>
            <person name="Andrzejewski T.M."/>
            <person name="Davidsen T.M."/>
            <person name="Wayne K.J."/>
            <person name="Tettelin H."/>
            <person name="Glass J.I."/>
            <person name="Rusch D."/>
            <person name="Podicherti R."/>
            <person name="Tsui H.-C.T."/>
            <person name="Winkler M.E."/>
        </authorList>
    </citation>
    <scope>NUCLEOTIDE SEQUENCE</scope>
</reference>
<dbReference type="EMBL" id="UINC01094781">
    <property type="protein sequence ID" value="SVC50312.1"/>
    <property type="molecule type" value="Genomic_DNA"/>
</dbReference>
<dbReference type="SUPFAM" id="SSF55271">
    <property type="entry name" value="DNA repair protein MutS, domain I"/>
    <property type="match status" value="1"/>
</dbReference>
<accession>A0A382MS89</accession>
<dbReference type="SUPFAM" id="SSF53150">
    <property type="entry name" value="DNA repair protein MutS, domain II"/>
    <property type="match status" value="1"/>
</dbReference>
<dbReference type="Pfam" id="PF01624">
    <property type="entry name" value="MutS_I"/>
    <property type="match status" value="1"/>
</dbReference>
<dbReference type="GO" id="GO:0005524">
    <property type="term" value="F:ATP binding"/>
    <property type="evidence" value="ECO:0007669"/>
    <property type="project" value="UniProtKB-KW"/>
</dbReference>
<evidence type="ECO:0000256" key="4">
    <source>
        <dbReference type="ARBA" id="ARBA00023125"/>
    </source>
</evidence>
<organism evidence="8">
    <name type="scientific">marine metagenome</name>
    <dbReference type="NCBI Taxonomy" id="408172"/>
    <lineage>
        <taxon>unclassified sequences</taxon>
        <taxon>metagenomes</taxon>
        <taxon>ecological metagenomes</taxon>
    </lineage>
</organism>
<dbReference type="InterPro" id="IPR036678">
    <property type="entry name" value="MutS_con_dom_sf"/>
</dbReference>
<dbReference type="GO" id="GO:0030983">
    <property type="term" value="F:mismatched DNA binding"/>
    <property type="evidence" value="ECO:0007669"/>
    <property type="project" value="InterPro"/>
</dbReference>
<dbReference type="Pfam" id="PF05188">
    <property type="entry name" value="MutS_II"/>
    <property type="match status" value="1"/>
</dbReference>
<evidence type="ECO:0008006" key="9">
    <source>
        <dbReference type="Google" id="ProtNLM"/>
    </source>
</evidence>
<feature type="domain" description="DNA mismatch repair protein MutS-like N-terminal" evidence="6">
    <location>
        <begin position="15"/>
        <end position="126"/>
    </location>
</feature>
<sequence length="248" mass="28225">MKTATQKFTKTEDETPMMQQYMSIKKEYPDSILFFRMGDFYEMFNEDATVASRVLEIALTSRNKNKANPTPMCGVPHHSSKSYIAKLIKSGKKVAICEQTEDPKLVKGLVKRQVVRVVTPGTVLDDDLLDPKQNHFVVSVYTDIKGWGLAALDITTGLFKVTELHRDNGESLLADELEKFDPKEIILSEINMSEDNKAKWQEGRDHCLHFCEDWTFSYNEAYRQLIEHFKIGSLEGFGCEELSLAVSA</sequence>
<gene>
    <name evidence="8" type="ORF">METZ01_LOCUS303166</name>
</gene>
<keyword evidence="2" id="KW-0227">DNA damage</keyword>
<evidence type="ECO:0000256" key="5">
    <source>
        <dbReference type="ARBA" id="ARBA00023204"/>
    </source>
</evidence>
<evidence type="ECO:0000256" key="3">
    <source>
        <dbReference type="ARBA" id="ARBA00022840"/>
    </source>
</evidence>
<evidence type="ECO:0000259" key="7">
    <source>
        <dbReference type="Pfam" id="PF05188"/>
    </source>
</evidence>
<dbReference type="Gene3D" id="3.30.420.110">
    <property type="entry name" value="MutS, connector domain"/>
    <property type="match status" value="1"/>
</dbReference>
<dbReference type="GO" id="GO:0140664">
    <property type="term" value="F:ATP-dependent DNA damage sensor activity"/>
    <property type="evidence" value="ECO:0007669"/>
    <property type="project" value="InterPro"/>
</dbReference>
<dbReference type="GO" id="GO:0006298">
    <property type="term" value="P:mismatch repair"/>
    <property type="evidence" value="ECO:0007669"/>
    <property type="project" value="InterPro"/>
</dbReference>
<dbReference type="InterPro" id="IPR007860">
    <property type="entry name" value="DNA_mmatch_repair_MutS_con_dom"/>
</dbReference>
<dbReference type="PANTHER" id="PTHR11361">
    <property type="entry name" value="DNA MISMATCH REPAIR PROTEIN MUTS FAMILY MEMBER"/>
    <property type="match status" value="1"/>
</dbReference>
<dbReference type="InterPro" id="IPR007695">
    <property type="entry name" value="DNA_mismatch_repair_MutS-lik_N"/>
</dbReference>
<feature type="non-terminal residue" evidence="8">
    <location>
        <position position="248"/>
    </location>
</feature>
<dbReference type="InterPro" id="IPR016151">
    <property type="entry name" value="DNA_mismatch_repair_MutS_N"/>
</dbReference>
<evidence type="ECO:0000256" key="1">
    <source>
        <dbReference type="ARBA" id="ARBA00022741"/>
    </source>
</evidence>
<name>A0A382MS89_9ZZZZ</name>
<keyword evidence="3" id="KW-0067">ATP-binding</keyword>
<feature type="domain" description="DNA mismatch repair protein MutS connector" evidence="7">
    <location>
        <begin position="136"/>
        <end position="248"/>
    </location>
</feature>
<evidence type="ECO:0000259" key="6">
    <source>
        <dbReference type="Pfam" id="PF01624"/>
    </source>
</evidence>
<protein>
    <recommendedName>
        <fullName evidence="9">DNA mismatch repair protein MutS-like N-terminal domain-containing protein</fullName>
    </recommendedName>
</protein>
<dbReference type="PANTHER" id="PTHR11361:SF34">
    <property type="entry name" value="DNA MISMATCH REPAIR PROTEIN MSH1, MITOCHONDRIAL"/>
    <property type="match status" value="1"/>
</dbReference>
<dbReference type="GO" id="GO:0005829">
    <property type="term" value="C:cytosol"/>
    <property type="evidence" value="ECO:0007669"/>
    <property type="project" value="TreeGrafter"/>
</dbReference>
<evidence type="ECO:0000256" key="2">
    <source>
        <dbReference type="ARBA" id="ARBA00022763"/>
    </source>
</evidence>
<keyword evidence="4" id="KW-0238">DNA-binding</keyword>
<dbReference type="InterPro" id="IPR045076">
    <property type="entry name" value="MutS"/>
</dbReference>
<proteinExistence type="predicted"/>
<keyword evidence="1" id="KW-0547">Nucleotide-binding</keyword>
<dbReference type="AlphaFoldDB" id="A0A382MS89"/>
<dbReference type="FunFam" id="3.40.1170.10:FF:000001">
    <property type="entry name" value="DNA mismatch repair protein MutS"/>
    <property type="match status" value="1"/>
</dbReference>
<dbReference type="Gene3D" id="3.40.1170.10">
    <property type="entry name" value="DNA repair protein MutS, domain I"/>
    <property type="match status" value="1"/>
</dbReference>
<keyword evidence="5" id="KW-0234">DNA repair</keyword>
<evidence type="ECO:0000313" key="8">
    <source>
        <dbReference type="EMBL" id="SVC50312.1"/>
    </source>
</evidence>